<dbReference type="Gene3D" id="1.20.58.110">
    <property type="entry name" value="Ribosomal protein S20"/>
    <property type="match status" value="1"/>
</dbReference>
<dbReference type="GO" id="GO:0006412">
    <property type="term" value="P:translation"/>
    <property type="evidence" value="ECO:0007669"/>
    <property type="project" value="UniProtKB-UniRule"/>
</dbReference>
<dbReference type="NCBIfam" id="TIGR00029">
    <property type="entry name" value="S20"/>
    <property type="match status" value="1"/>
</dbReference>
<evidence type="ECO:0000256" key="3">
    <source>
        <dbReference type="ARBA" id="ARBA00022730"/>
    </source>
</evidence>
<dbReference type="PANTHER" id="PTHR33398">
    <property type="entry name" value="30S RIBOSOMAL PROTEIN S20"/>
    <property type="match status" value="1"/>
</dbReference>
<keyword evidence="5 8" id="KW-0689">Ribosomal protein</keyword>
<dbReference type="SUPFAM" id="SSF46992">
    <property type="entry name" value="Ribosomal protein S20"/>
    <property type="match status" value="1"/>
</dbReference>
<keyword evidence="11" id="KW-1185">Reference proteome</keyword>
<evidence type="ECO:0000256" key="5">
    <source>
        <dbReference type="ARBA" id="ARBA00022980"/>
    </source>
</evidence>
<feature type="compositionally biased region" description="Basic and acidic residues" evidence="9">
    <location>
        <begin position="82"/>
        <end position="93"/>
    </location>
</feature>
<gene>
    <name evidence="8 10" type="primary">rpsT</name>
    <name evidence="10" type="ORF">L21SP3_00823</name>
</gene>
<dbReference type="HAMAP" id="MF_00500">
    <property type="entry name" value="Ribosomal_bS20"/>
    <property type="match status" value="1"/>
</dbReference>
<evidence type="ECO:0000256" key="2">
    <source>
        <dbReference type="ARBA" id="ARBA00007634"/>
    </source>
</evidence>
<evidence type="ECO:0000256" key="4">
    <source>
        <dbReference type="ARBA" id="ARBA00022884"/>
    </source>
</evidence>
<name>A0A1Q2HP39_9BACT</name>
<reference evidence="11" key="1">
    <citation type="submission" date="2017-02" db="EMBL/GenBank/DDBJ databases">
        <title>Comparative genomics and description of representatives of a novel lineage of planctomycetes thriving in anoxic sediments.</title>
        <authorList>
            <person name="Spring S."/>
            <person name="Bunk B."/>
            <person name="Sproer C."/>
            <person name="Klenk H.-P."/>
        </authorList>
    </citation>
    <scope>NUCLEOTIDE SEQUENCE [LARGE SCALE GENOMIC DNA]</scope>
    <source>
        <strain evidence="11">L21-RPul-D3</strain>
    </source>
</reference>
<evidence type="ECO:0000256" key="7">
    <source>
        <dbReference type="ARBA" id="ARBA00035136"/>
    </source>
</evidence>
<evidence type="ECO:0000256" key="8">
    <source>
        <dbReference type="HAMAP-Rule" id="MF_00500"/>
    </source>
</evidence>
<dbReference type="OrthoDB" id="289707at2"/>
<dbReference type="GO" id="GO:0005829">
    <property type="term" value="C:cytosol"/>
    <property type="evidence" value="ECO:0007669"/>
    <property type="project" value="TreeGrafter"/>
</dbReference>
<evidence type="ECO:0000256" key="9">
    <source>
        <dbReference type="SAM" id="MobiDB-lite"/>
    </source>
</evidence>
<dbReference type="GO" id="GO:0003735">
    <property type="term" value="F:structural constituent of ribosome"/>
    <property type="evidence" value="ECO:0007669"/>
    <property type="project" value="InterPro"/>
</dbReference>
<dbReference type="GO" id="GO:0070181">
    <property type="term" value="F:small ribosomal subunit rRNA binding"/>
    <property type="evidence" value="ECO:0007669"/>
    <property type="project" value="TreeGrafter"/>
</dbReference>
<protein>
    <recommendedName>
        <fullName evidence="7 8">Small ribosomal subunit protein bS20</fullName>
    </recommendedName>
</protein>
<evidence type="ECO:0000256" key="6">
    <source>
        <dbReference type="ARBA" id="ARBA00023274"/>
    </source>
</evidence>
<feature type="region of interest" description="Disordered" evidence="9">
    <location>
        <begin position="65"/>
        <end position="93"/>
    </location>
</feature>
<keyword evidence="3 8" id="KW-0699">rRNA-binding</keyword>
<evidence type="ECO:0000313" key="11">
    <source>
        <dbReference type="Proteomes" id="UP000188273"/>
    </source>
</evidence>
<dbReference type="GO" id="GO:0015935">
    <property type="term" value="C:small ribosomal subunit"/>
    <property type="evidence" value="ECO:0007669"/>
    <property type="project" value="TreeGrafter"/>
</dbReference>
<keyword evidence="4 8" id="KW-0694">RNA-binding</keyword>
<sequence>MAHSLSAKKRVRQNVKRRQRNRARKSMVRTAIKKFELAVRNHEVQEAEQYYLAVQRRIDKVAAKGTMHKNTASRTKARMAKKLQELQGKEQAG</sequence>
<evidence type="ECO:0000313" key="10">
    <source>
        <dbReference type="EMBL" id="AQQ09026.1"/>
    </source>
</evidence>
<dbReference type="AlphaFoldDB" id="A0A1Q2HP39"/>
<feature type="region of interest" description="Disordered" evidence="9">
    <location>
        <begin position="1"/>
        <end position="27"/>
    </location>
</feature>
<dbReference type="RefSeq" id="WP_077539485.1">
    <property type="nucleotide sequence ID" value="NZ_CP019633.1"/>
</dbReference>
<accession>A0A1Q2HP39</accession>
<dbReference type="InterPro" id="IPR002583">
    <property type="entry name" value="Ribosomal_bS20"/>
</dbReference>
<evidence type="ECO:0000256" key="1">
    <source>
        <dbReference type="ARBA" id="ARBA00003134"/>
    </source>
</evidence>
<dbReference type="FunFam" id="1.20.58.110:FF:000001">
    <property type="entry name" value="30S ribosomal protein S20"/>
    <property type="match status" value="1"/>
</dbReference>
<dbReference type="EMBL" id="CP019633">
    <property type="protein sequence ID" value="AQQ09026.1"/>
    <property type="molecule type" value="Genomic_DNA"/>
</dbReference>
<dbReference type="STRING" id="1940790.L21SP3_00823"/>
<comment type="similarity">
    <text evidence="2 8">Belongs to the bacterial ribosomal protein bS20 family.</text>
</comment>
<comment type="function">
    <text evidence="1 8">Binds directly to 16S ribosomal RNA.</text>
</comment>
<dbReference type="Pfam" id="PF01649">
    <property type="entry name" value="Ribosomal_S20p"/>
    <property type="match status" value="1"/>
</dbReference>
<keyword evidence="6 8" id="KW-0687">Ribonucleoprotein</keyword>
<dbReference type="KEGG" id="pbu:L21SP3_00823"/>
<dbReference type="Proteomes" id="UP000188273">
    <property type="component" value="Chromosome"/>
</dbReference>
<dbReference type="PANTHER" id="PTHR33398:SF1">
    <property type="entry name" value="SMALL RIBOSOMAL SUBUNIT PROTEIN BS20C"/>
    <property type="match status" value="1"/>
</dbReference>
<organism evidence="10 11">
    <name type="scientific">Sedimentisphaera cyanobacteriorum</name>
    <dbReference type="NCBI Taxonomy" id="1940790"/>
    <lineage>
        <taxon>Bacteria</taxon>
        <taxon>Pseudomonadati</taxon>
        <taxon>Planctomycetota</taxon>
        <taxon>Phycisphaerae</taxon>
        <taxon>Sedimentisphaerales</taxon>
        <taxon>Sedimentisphaeraceae</taxon>
        <taxon>Sedimentisphaera</taxon>
    </lineage>
</organism>
<proteinExistence type="inferred from homology"/>
<dbReference type="InterPro" id="IPR036510">
    <property type="entry name" value="Ribosomal_bS20_sf"/>
</dbReference>